<dbReference type="AlphaFoldDB" id="A0A942E9C3"/>
<dbReference type="Proteomes" id="UP000678281">
    <property type="component" value="Unassembled WGS sequence"/>
</dbReference>
<keyword evidence="2" id="KW-0067">ATP-binding</keyword>
<dbReference type="EMBL" id="JAGXTP010000004">
    <property type="protein sequence ID" value="MBS3850490.1"/>
    <property type="molecule type" value="Genomic_DNA"/>
</dbReference>
<feature type="domain" description="Schlafen AlbA-2" evidence="1">
    <location>
        <begin position="25"/>
        <end position="147"/>
    </location>
</feature>
<keyword evidence="3" id="KW-1185">Reference proteome</keyword>
<organism evidence="2 3">
    <name type="scientific">Devosia litorisediminis</name>
    <dbReference type="NCBI Taxonomy" id="2829817"/>
    <lineage>
        <taxon>Bacteria</taxon>
        <taxon>Pseudomonadati</taxon>
        <taxon>Pseudomonadota</taxon>
        <taxon>Alphaproteobacteria</taxon>
        <taxon>Hyphomicrobiales</taxon>
        <taxon>Devosiaceae</taxon>
        <taxon>Devosia</taxon>
    </lineage>
</organism>
<gene>
    <name evidence="2" type="ORF">KD146_17460</name>
</gene>
<accession>A0A942E9C3</accession>
<protein>
    <submittedName>
        <fullName evidence="2">ATP-binding protein</fullName>
    </submittedName>
</protein>
<dbReference type="Gene3D" id="3.30.950.30">
    <property type="entry name" value="Schlafen, AAA domain"/>
    <property type="match status" value="1"/>
</dbReference>
<keyword evidence="2" id="KW-0547">Nucleotide-binding</keyword>
<name>A0A942E9C3_9HYPH</name>
<reference evidence="2" key="1">
    <citation type="submission" date="2021-04" db="EMBL/GenBank/DDBJ databases">
        <title>Devosia litorisediminis sp. nov., isolated from a sand dune.</title>
        <authorList>
            <person name="Park S."/>
            <person name="Yoon J.-H."/>
        </authorList>
    </citation>
    <scope>NUCLEOTIDE SEQUENCE</scope>
    <source>
        <strain evidence="2">BSSL-BM10</strain>
    </source>
</reference>
<evidence type="ECO:0000259" key="1">
    <source>
        <dbReference type="Pfam" id="PF04326"/>
    </source>
</evidence>
<dbReference type="InterPro" id="IPR038461">
    <property type="entry name" value="Schlafen_AlbA_2_dom_sf"/>
</dbReference>
<dbReference type="PANTHER" id="PTHR30595:SF6">
    <property type="entry name" value="SCHLAFEN ALBA-2 DOMAIN-CONTAINING PROTEIN"/>
    <property type="match status" value="1"/>
</dbReference>
<dbReference type="RefSeq" id="WP_212660132.1">
    <property type="nucleotide sequence ID" value="NZ_JAGXTP010000004.1"/>
</dbReference>
<evidence type="ECO:0000313" key="2">
    <source>
        <dbReference type="EMBL" id="MBS3850490.1"/>
    </source>
</evidence>
<comment type="caution">
    <text evidence="2">The sequence shown here is derived from an EMBL/GenBank/DDBJ whole genome shotgun (WGS) entry which is preliminary data.</text>
</comment>
<dbReference type="Pfam" id="PF04326">
    <property type="entry name" value="SLFN_AlbA_2"/>
    <property type="match status" value="1"/>
</dbReference>
<dbReference type="InterPro" id="IPR007421">
    <property type="entry name" value="Schlafen_AlbA_2_dom"/>
</dbReference>
<dbReference type="GO" id="GO:0005524">
    <property type="term" value="F:ATP binding"/>
    <property type="evidence" value="ECO:0007669"/>
    <property type="project" value="UniProtKB-KW"/>
</dbReference>
<dbReference type="PANTHER" id="PTHR30595">
    <property type="entry name" value="GLPR-RELATED TRANSCRIPTIONAL REPRESSOR"/>
    <property type="match status" value="1"/>
</dbReference>
<proteinExistence type="predicted"/>
<sequence length="392" mass="43348">MLGNLNFDEIQRVDLDKLVEASVPEGALIEYKREMYGDADADKKEFLKDLSSFANSSGGHLLIGVVEDQGSATGLTPVLGNPDQQLQRLENLVRSAIEPRIVGVRFKAVPVSGGHVFVCRVPKSWNPPHRVSFKGSNRFYVRSSAGAHEVSVEELRALFANGATVREKMKAFRDQRIARIEANEGIVPLANERGKLLFHVLPLSAFSGDVQQVVIDERTQSLLLPLGTDSRQPRVNFDGFANIRNGVECFGYTQMFRDGIIEATKVRTLMNRDALVILPARDFVGHVLQRVFRYMAAIQQSGAASPVVLMLTLMDMHGAYLGVSENQFFYDDPVQFDRAVLPLPPVEISDFSNYAAYSSALKPAFETVWHAVGLADAGTYLDKFGPDGRWTG</sequence>
<evidence type="ECO:0000313" key="3">
    <source>
        <dbReference type="Proteomes" id="UP000678281"/>
    </source>
</evidence>